<dbReference type="GO" id="GO:0016491">
    <property type="term" value="F:oxidoreductase activity"/>
    <property type="evidence" value="ECO:0007669"/>
    <property type="project" value="UniProtKB-KW"/>
</dbReference>
<dbReference type="GO" id="GO:0005737">
    <property type="term" value="C:cytoplasm"/>
    <property type="evidence" value="ECO:0007669"/>
    <property type="project" value="TreeGrafter"/>
</dbReference>
<reference evidence="4 5" key="1">
    <citation type="submission" date="2019-09" db="EMBL/GenBank/DDBJ databases">
        <title>Phylogeny of genus Pseudoclavibacter and closely related genus.</title>
        <authorList>
            <person name="Li Y."/>
        </authorList>
    </citation>
    <scope>NUCLEOTIDE SEQUENCE [LARGE SCALE GENOMIC DNA]</scope>
    <source>
        <strain evidence="4 5">JCM 16921</strain>
    </source>
</reference>
<organism evidence="4 5">
    <name type="scientific">Pseudoclavibacter caeni</name>
    <dbReference type="NCBI Taxonomy" id="908846"/>
    <lineage>
        <taxon>Bacteria</taxon>
        <taxon>Bacillati</taxon>
        <taxon>Actinomycetota</taxon>
        <taxon>Actinomycetes</taxon>
        <taxon>Micrococcales</taxon>
        <taxon>Microbacteriaceae</taxon>
        <taxon>Pseudoclavibacter</taxon>
    </lineage>
</organism>
<evidence type="ECO:0000256" key="1">
    <source>
        <dbReference type="ARBA" id="ARBA00023002"/>
    </source>
</evidence>
<dbReference type="InterPro" id="IPR036188">
    <property type="entry name" value="FAD/NAD-bd_sf"/>
</dbReference>
<keyword evidence="1" id="KW-0560">Oxidoreductase</keyword>
<protein>
    <submittedName>
        <fullName evidence="4">FAD-dependent oxidoreductase</fullName>
    </submittedName>
</protein>
<dbReference type="Gene3D" id="3.50.50.60">
    <property type="entry name" value="FAD/NAD(P)-binding domain"/>
    <property type="match status" value="1"/>
</dbReference>
<dbReference type="EMBL" id="WBKA01000005">
    <property type="protein sequence ID" value="KAB1631768.1"/>
    <property type="molecule type" value="Genomic_DNA"/>
</dbReference>
<dbReference type="OrthoDB" id="3214401at2"/>
<gene>
    <name evidence="4" type="ORF">F8O02_07175</name>
</gene>
<dbReference type="PANTHER" id="PTHR13847:SF289">
    <property type="entry name" value="GLYCINE OXIDASE"/>
    <property type="match status" value="1"/>
</dbReference>
<dbReference type="Proteomes" id="UP000481339">
    <property type="component" value="Unassembled WGS sequence"/>
</dbReference>
<feature type="region of interest" description="Disordered" evidence="2">
    <location>
        <begin position="418"/>
        <end position="452"/>
    </location>
</feature>
<dbReference type="InterPro" id="IPR006076">
    <property type="entry name" value="FAD-dep_OxRdtase"/>
</dbReference>
<evidence type="ECO:0000259" key="3">
    <source>
        <dbReference type="Pfam" id="PF01266"/>
    </source>
</evidence>
<feature type="domain" description="FAD dependent oxidoreductase" evidence="3">
    <location>
        <begin position="2"/>
        <end position="385"/>
    </location>
</feature>
<evidence type="ECO:0000256" key="2">
    <source>
        <dbReference type="SAM" id="MobiDB-lite"/>
    </source>
</evidence>
<comment type="caution">
    <text evidence="4">The sequence shown here is derived from an EMBL/GenBank/DDBJ whole genome shotgun (WGS) entry which is preliminary data.</text>
</comment>
<dbReference type="SUPFAM" id="SSF51905">
    <property type="entry name" value="FAD/NAD(P)-binding domain"/>
    <property type="match status" value="1"/>
</dbReference>
<dbReference type="SUPFAM" id="SSF54373">
    <property type="entry name" value="FAD-linked reductases, C-terminal domain"/>
    <property type="match status" value="1"/>
</dbReference>
<evidence type="ECO:0000313" key="5">
    <source>
        <dbReference type="Proteomes" id="UP000481339"/>
    </source>
</evidence>
<dbReference type="Gene3D" id="3.30.9.10">
    <property type="entry name" value="D-Amino Acid Oxidase, subunit A, domain 2"/>
    <property type="match status" value="2"/>
</dbReference>
<dbReference type="AlphaFoldDB" id="A0A7C8BRE1"/>
<proteinExistence type="predicted"/>
<dbReference type="PANTHER" id="PTHR13847">
    <property type="entry name" value="SARCOSINE DEHYDROGENASE-RELATED"/>
    <property type="match status" value="1"/>
</dbReference>
<name>A0A7C8BRE1_9MICO</name>
<dbReference type="Pfam" id="PF01266">
    <property type="entry name" value="DAO"/>
    <property type="match status" value="1"/>
</dbReference>
<evidence type="ECO:0000313" key="4">
    <source>
        <dbReference type="EMBL" id="KAB1631768.1"/>
    </source>
</evidence>
<keyword evidence="5" id="KW-1185">Reference proteome</keyword>
<accession>A0A7C8BRE1</accession>
<sequence length="452" mass="47742">MGAGVVGLAAAWRLHRRGHRVTIIDPAPASGATHAAAGMLAAVSEYVFEEEHLLALSVPAARRYPDIVAELAEATRAGTGFRDTTTIVATADSADRDHLRALQRRQAELGLDVEDLTPRQARRLEPLLGPGISGAFLARDDHQITPRRLAGAYLSALEVCDDVHIVPERVGSLVWEGDRVVGVTLTTTDGEHRPVTHAFDEQPAWPGTEVVADAPLPAEAADPTGQRILADEVVVANGLDSPELEGLPEGLVWPIRPVYGDVLRLRTPERLRPLVTRTIRGLVHGRSVYIVPREDGTVVIGATEREDGRPAVLAGGVLQLLRDAHELLPAVDDLELVEATARARPGTPDNAPILGRVAPGLLADTGTHRHGILLSAQTAVVVADLVDGLEPDPAWAAFDPWRFSAGVVSTAAVASGAESSRAGAAHVDTDDVETAGSARDACSAVDAEAQED</sequence>